<dbReference type="AlphaFoldDB" id="A0A834Q9L3"/>
<accession>A0A834Q9L3</accession>
<evidence type="ECO:0000313" key="3">
    <source>
        <dbReference type="Proteomes" id="UP000662637"/>
    </source>
</evidence>
<evidence type="ECO:0008006" key="4">
    <source>
        <dbReference type="Google" id="ProtNLM"/>
    </source>
</evidence>
<protein>
    <recommendedName>
        <fullName evidence="4">Secreted protein</fullName>
    </recommendedName>
</protein>
<proteinExistence type="predicted"/>
<reference evidence="2" key="1">
    <citation type="submission" date="2020-08" db="EMBL/GenBank/DDBJ databases">
        <authorList>
            <person name="Shumante A."/>
            <person name="Zimin A.V."/>
            <person name="Puiu D."/>
            <person name="Salzberg S.L."/>
        </authorList>
    </citation>
    <scope>NUCLEOTIDE SEQUENCE</scope>
    <source>
        <strain evidence="2">WC2-LM</strain>
        <tissue evidence="2">Liver</tissue>
    </source>
</reference>
<evidence type="ECO:0000313" key="2">
    <source>
        <dbReference type="EMBL" id="KAF7474168.1"/>
    </source>
</evidence>
<dbReference type="Proteomes" id="UP000662637">
    <property type="component" value="Unassembled WGS sequence"/>
</dbReference>
<evidence type="ECO:0000256" key="1">
    <source>
        <dbReference type="SAM" id="SignalP"/>
    </source>
</evidence>
<organism evidence="2 3">
    <name type="scientific">Marmota monax</name>
    <name type="common">Woodchuck</name>
    <dbReference type="NCBI Taxonomy" id="9995"/>
    <lineage>
        <taxon>Eukaryota</taxon>
        <taxon>Metazoa</taxon>
        <taxon>Chordata</taxon>
        <taxon>Craniata</taxon>
        <taxon>Vertebrata</taxon>
        <taxon>Euteleostomi</taxon>
        <taxon>Mammalia</taxon>
        <taxon>Eutheria</taxon>
        <taxon>Euarchontoglires</taxon>
        <taxon>Glires</taxon>
        <taxon>Rodentia</taxon>
        <taxon>Sciuromorpha</taxon>
        <taxon>Sciuridae</taxon>
        <taxon>Xerinae</taxon>
        <taxon>Marmotini</taxon>
        <taxon>Marmota</taxon>
    </lineage>
</organism>
<gene>
    <name evidence="2" type="ORF">GHT09_015105</name>
</gene>
<dbReference type="EMBL" id="WJEC01004283">
    <property type="protein sequence ID" value="KAF7474168.1"/>
    <property type="molecule type" value="Genomic_DNA"/>
</dbReference>
<sequence>MPCCILVTFSLMVGFLLKACGLHSRVLWAFDSSDGYDSPNQIGNTQAFLPVISRGVDQPGSSALRAAHPACCKSFYLYSKPQVSSREGQVLSSHPEPHPHLNPSVNVTRTVPGTCVRAQSQLLPYVNGPPGTGAVSRS</sequence>
<keyword evidence="1" id="KW-0732">Signal</keyword>
<comment type="caution">
    <text evidence="2">The sequence shown here is derived from an EMBL/GenBank/DDBJ whole genome shotgun (WGS) entry which is preliminary data.</text>
</comment>
<feature type="signal peptide" evidence="1">
    <location>
        <begin position="1"/>
        <end position="21"/>
    </location>
</feature>
<feature type="chain" id="PRO_5032514786" description="Secreted protein" evidence="1">
    <location>
        <begin position="22"/>
        <end position="138"/>
    </location>
</feature>
<name>A0A834Q9L3_MARMO</name>